<dbReference type="PANTHER" id="PTHR45845">
    <property type="entry name" value="RHO GUANINE NUCLEOTIDE EXCHANGE FACTOR-RELATED"/>
    <property type="match status" value="1"/>
</dbReference>
<protein>
    <submittedName>
        <fullName evidence="1">Uncharacterized protein</fullName>
    </submittedName>
</protein>
<reference evidence="1" key="1">
    <citation type="submission" date="2025-08" db="UniProtKB">
        <authorList>
            <consortium name="Ensembl"/>
        </authorList>
    </citation>
    <scope>IDENTIFICATION</scope>
</reference>
<dbReference type="InterPro" id="IPR001251">
    <property type="entry name" value="CRAL-TRIO_dom"/>
</dbReference>
<dbReference type="PANTHER" id="PTHR45845:SF4">
    <property type="entry name" value="PLECKSTRIN HOMOLOGY DOMAIN CONTAINING, FAMILY G (WITH RHOGEF DOMAIN) MEMBER 4"/>
    <property type="match status" value="1"/>
</dbReference>
<evidence type="ECO:0000313" key="2">
    <source>
        <dbReference type="Proteomes" id="UP000694420"/>
    </source>
</evidence>
<dbReference type="InterPro" id="IPR036865">
    <property type="entry name" value="CRAL-TRIO_dom_sf"/>
</dbReference>
<dbReference type="InterPro" id="IPR052231">
    <property type="entry name" value="Rho_GEF_signaling-related"/>
</dbReference>
<dbReference type="AlphaFoldDB" id="A0A8C6Z0T8"/>
<proteinExistence type="predicted"/>
<keyword evidence="2" id="KW-1185">Reference proteome</keyword>
<sequence>MSCNFKLHNKLLGFFICFSKEEHWRCNLLFTGSVWNEAALWLLTAAPLAGPMSEGGETRKEATDTDALKPVGKVLQETSAAAAPVTPPASGTTWGGRSAPTIAKDVNLEVLRSGVACLPGTRDKAGRAVAIITTRSTAWLNPHCNTDELVRLLLYLCSIPRPECQALGLTVLVDARRCSPLPALFKAFSILQVSGQPGQRSLRGKFELLTSMKSLHKHIDASQLPPELDGTFPYCHQDWLSFRMVSGGTGGDRVAWNSSMYLQTHSS</sequence>
<dbReference type="SUPFAM" id="SSF52087">
    <property type="entry name" value="CRAL/TRIO domain"/>
    <property type="match status" value="1"/>
</dbReference>
<accession>A0A8C6Z0T8</accession>
<organism evidence="1 2">
    <name type="scientific">Nothoprocta perdicaria</name>
    <name type="common">Chilean tinamou</name>
    <name type="synonym">Crypturus perdicarius</name>
    <dbReference type="NCBI Taxonomy" id="30464"/>
    <lineage>
        <taxon>Eukaryota</taxon>
        <taxon>Metazoa</taxon>
        <taxon>Chordata</taxon>
        <taxon>Craniata</taxon>
        <taxon>Vertebrata</taxon>
        <taxon>Euteleostomi</taxon>
        <taxon>Archelosauria</taxon>
        <taxon>Archosauria</taxon>
        <taxon>Dinosauria</taxon>
        <taxon>Saurischia</taxon>
        <taxon>Theropoda</taxon>
        <taxon>Coelurosauria</taxon>
        <taxon>Aves</taxon>
        <taxon>Palaeognathae</taxon>
        <taxon>Tinamiformes</taxon>
        <taxon>Tinamidae</taxon>
        <taxon>Nothoprocta</taxon>
    </lineage>
</organism>
<dbReference type="Ensembl" id="ENSNPET00000008558.1">
    <property type="protein sequence ID" value="ENSNPEP00000008350.1"/>
    <property type="gene ID" value="ENSNPEG00000006273.1"/>
</dbReference>
<dbReference type="CDD" id="cd00170">
    <property type="entry name" value="SEC14"/>
    <property type="match status" value="1"/>
</dbReference>
<evidence type="ECO:0000313" key="1">
    <source>
        <dbReference type="Ensembl" id="ENSNPEP00000008350.1"/>
    </source>
</evidence>
<name>A0A8C6Z0T8_NOTPE</name>
<reference evidence="1" key="2">
    <citation type="submission" date="2025-09" db="UniProtKB">
        <authorList>
            <consortium name="Ensembl"/>
        </authorList>
    </citation>
    <scope>IDENTIFICATION</scope>
</reference>
<dbReference type="Proteomes" id="UP000694420">
    <property type="component" value="Unplaced"/>
</dbReference>